<dbReference type="PANTHER" id="PTHR42070:SF1">
    <property type="entry name" value="FILAMENT ASSOCIATED PROTEIN, PUTATIVE (AFU_ORTHOLOGUE AFUA_8G06630)-RELATED"/>
    <property type="match status" value="1"/>
</dbReference>
<sequence length="123" mass="13755">MADAARTSRLTENKRRCRARQKEYVADLKRRLADTRAQGISATIQVQLAARKVAAENECLRQLLRLAGFDDDEIDLWAQQEGCGTKPDGTASGQIREGQGLRCDVCGWLQEIGRPREEIVRVG</sequence>
<dbReference type="AlphaFoldDB" id="A0AAD4EP43"/>
<protein>
    <submittedName>
        <fullName evidence="1">Uncharacterized protein</fullName>
    </submittedName>
</protein>
<dbReference type="EMBL" id="JAHCVI010000005">
    <property type="protein sequence ID" value="KAG7284862.1"/>
    <property type="molecule type" value="Genomic_DNA"/>
</dbReference>
<dbReference type="Proteomes" id="UP001197093">
    <property type="component" value="Unassembled WGS sequence"/>
</dbReference>
<organism evidence="1 2">
    <name type="scientific">Staphylotrichum longicolle</name>
    <dbReference type="NCBI Taxonomy" id="669026"/>
    <lineage>
        <taxon>Eukaryota</taxon>
        <taxon>Fungi</taxon>
        <taxon>Dikarya</taxon>
        <taxon>Ascomycota</taxon>
        <taxon>Pezizomycotina</taxon>
        <taxon>Sordariomycetes</taxon>
        <taxon>Sordariomycetidae</taxon>
        <taxon>Sordariales</taxon>
        <taxon>Chaetomiaceae</taxon>
        <taxon>Staphylotrichum</taxon>
    </lineage>
</organism>
<keyword evidence="2" id="KW-1185">Reference proteome</keyword>
<evidence type="ECO:0000313" key="2">
    <source>
        <dbReference type="Proteomes" id="UP001197093"/>
    </source>
</evidence>
<name>A0AAD4EP43_9PEZI</name>
<evidence type="ECO:0000313" key="1">
    <source>
        <dbReference type="EMBL" id="KAG7284862.1"/>
    </source>
</evidence>
<comment type="caution">
    <text evidence="1">The sequence shown here is derived from an EMBL/GenBank/DDBJ whole genome shotgun (WGS) entry which is preliminary data.</text>
</comment>
<gene>
    <name evidence="1" type="ORF">NEMBOFW57_009477</name>
</gene>
<reference evidence="1" key="1">
    <citation type="submission" date="2023-02" db="EMBL/GenBank/DDBJ databases">
        <authorList>
            <person name="Palmer J.M."/>
        </authorList>
    </citation>
    <scope>NUCLEOTIDE SEQUENCE</scope>
    <source>
        <strain evidence="1">FW57</strain>
    </source>
</reference>
<accession>A0AAD4EP43</accession>
<dbReference type="PANTHER" id="PTHR42070">
    <property type="entry name" value="FILAMENT ASSOCIATED PROTEIN, PUTATIVE (AFU_ORTHOLOGUE AFUA_8G06630)-RELATED"/>
    <property type="match status" value="1"/>
</dbReference>
<proteinExistence type="predicted"/>